<feature type="domain" description="IPT/TIG" evidence="4">
    <location>
        <begin position="827"/>
        <end position="901"/>
    </location>
</feature>
<proteinExistence type="predicted"/>
<dbReference type="PROSITE" id="PS51125">
    <property type="entry name" value="NHL"/>
    <property type="match status" value="3"/>
</dbReference>
<dbReference type="AlphaFoldDB" id="A0A2A6RFB2"/>
<evidence type="ECO:0000256" key="1">
    <source>
        <dbReference type="ARBA" id="ARBA00022737"/>
    </source>
</evidence>
<keyword evidence="1" id="KW-0677">Repeat</keyword>
<dbReference type="InterPro" id="IPR014756">
    <property type="entry name" value="Ig_E-set"/>
</dbReference>
<dbReference type="Pfam" id="PF01833">
    <property type="entry name" value="TIG"/>
    <property type="match status" value="3"/>
</dbReference>
<dbReference type="EMBL" id="NQWI01000127">
    <property type="protein sequence ID" value="PDW01568.1"/>
    <property type="molecule type" value="Genomic_DNA"/>
</dbReference>
<dbReference type="SUPFAM" id="SSF81296">
    <property type="entry name" value="E set domains"/>
    <property type="match status" value="4"/>
</dbReference>
<accession>A0A2A6RFB2</accession>
<evidence type="ECO:0000313" key="6">
    <source>
        <dbReference type="Proteomes" id="UP000220527"/>
    </source>
</evidence>
<dbReference type="InterPro" id="IPR050952">
    <property type="entry name" value="TRIM-NHL_E3_ligases"/>
</dbReference>
<dbReference type="OrthoDB" id="134672at2"/>
<feature type="repeat" description="NHL" evidence="2">
    <location>
        <begin position="204"/>
        <end position="240"/>
    </location>
</feature>
<dbReference type="Pfam" id="PF01436">
    <property type="entry name" value="NHL"/>
    <property type="match status" value="3"/>
</dbReference>
<dbReference type="InterPro" id="IPR013783">
    <property type="entry name" value="Ig-like_fold"/>
</dbReference>
<gene>
    <name evidence="5" type="ORF">CJ255_18495</name>
</gene>
<dbReference type="PANTHER" id="PTHR24104:SF25">
    <property type="entry name" value="PROTEIN LIN-41"/>
    <property type="match status" value="1"/>
</dbReference>
<evidence type="ECO:0000256" key="2">
    <source>
        <dbReference type="PROSITE-ProRule" id="PRU00504"/>
    </source>
</evidence>
<name>A0A2A6RFB2_9CHLR</name>
<dbReference type="InterPro" id="IPR001258">
    <property type="entry name" value="NHL_repeat"/>
</dbReference>
<evidence type="ECO:0000313" key="5">
    <source>
        <dbReference type="EMBL" id="PDW01568.1"/>
    </source>
</evidence>
<reference evidence="6" key="1">
    <citation type="submission" date="2017-08" db="EMBL/GenBank/DDBJ databases">
        <authorList>
            <person name="Grouzdev D.S."/>
            <person name="Gaisin V.A."/>
            <person name="Rysina M.S."/>
            <person name="Gorlenko V.M."/>
        </authorList>
    </citation>
    <scope>NUCLEOTIDE SEQUENCE [LARGE SCALE GENOMIC DNA]</scope>
    <source>
        <strain evidence="6">Kir15-3F</strain>
    </source>
</reference>
<feature type="region of interest" description="Disordered" evidence="3">
    <location>
        <begin position="1007"/>
        <end position="1059"/>
    </location>
</feature>
<feature type="domain" description="IPT/TIG" evidence="4">
    <location>
        <begin position="529"/>
        <end position="563"/>
    </location>
</feature>
<feature type="compositionally biased region" description="Acidic residues" evidence="3">
    <location>
        <begin position="1010"/>
        <end position="1049"/>
    </location>
</feature>
<dbReference type="Proteomes" id="UP000220527">
    <property type="component" value="Unassembled WGS sequence"/>
</dbReference>
<dbReference type="GO" id="GO:0008270">
    <property type="term" value="F:zinc ion binding"/>
    <property type="evidence" value="ECO:0007669"/>
    <property type="project" value="UniProtKB-KW"/>
</dbReference>
<dbReference type="SUPFAM" id="SSF50952">
    <property type="entry name" value="Soluble quinoprotein glucose dehydrogenase"/>
    <property type="match status" value="1"/>
</dbReference>
<dbReference type="InterPro" id="IPR002909">
    <property type="entry name" value="IPT_dom"/>
</dbReference>
<dbReference type="Gene3D" id="2.60.40.10">
    <property type="entry name" value="Immunoglobulins"/>
    <property type="match status" value="4"/>
</dbReference>
<dbReference type="CDD" id="cd05819">
    <property type="entry name" value="NHL"/>
    <property type="match status" value="1"/>
</dbReference>
<evidence type="ECO:0000259" key="4">
    <source>
        <dbReference type="Pfam" id="PF01833"/>
    </source>
</evidence>
<protein>
    <recommendedName>
        <fullName evidence="4">IPT/TIG domain-containing protein</fullName>
    </recommendedName>
</protein>
<keyword evidence="6" id="KW-1185">Reference proteome</keyword>
<evidence type="ECO:0000256" key="3">
    <source>
        <dbReference type="SAM" id="MobiDB-lite"/>
    </source>
</evidence>
<feature type="domain" description="IPT/TIG" evidence="4">
    <location>
        <begin position="737"/>
        <end position="815"/>
    </location>
</feature>
<dbReference type="SUPFAM" id="SSF63829">
    <property type="entry name" value="Calcium-dependent phosphotriesterase"/>
    <property type="match status" value="1"/>
</dbReference>
<dbReference type="Gene3D" id="2.120.10.30">
    <property type="entry name" value="TolB, C-terminal domain"/>
    <property type="match status" value="3"/>
</dbReference>
<sequence length="1068" mass="114003">MFRLRRSNGMNVPRYAVPRQLRFLVVLLVGALVFTSFGAPVHPPVAAQTLEPLGSSLDTTADQVIGQGDLVSNARNAPGNNPTDANMNAPRGIAVSGGDPALAFVADHDNNRVLVFEFSEDLVDGQAALACIGQISCERNDPGASQTSMRGPSGVATNTAGDVLYVADTLNNRVLRFRATTGFSTTMPADLVLGQSAYTNSTAGSGPSALREPQDVALGPDGTLYVADTSNHRIQIFRNMNSATNGKSADVSIGTTEGSGPSQMRNPTGVAISPDGNKLYVADEGNNRVLVFQRPFTTGMSASAVFGQPNFTTTTPGTTSSTFRGPTGVAVDEQNNLYVADKGNNRVLQFNQNASDSDKVADLVFGQHNNFTTGSARVVSEFSLNEPTGVAVNPHFRDLFVTDSNNHRALQYFTPVPNPQPVISAIVDFPGTVVPPPGTFRFRINGRDFVEGATITWDGTPILTDTNIITPLIALNQISVQLGPDDTETLAGAPNLNIPIEVNNPRSPRDLEDLITSNPLNYAICLPKPTITSLDPTSIEAGGFGTLLTINGTNFYHTPDFPLSVTWTPDGGEPQNLPVPPTLVGPWPTQIILSVNADLLSQAGNYAIRVHNFSGGAICDNRVVSDPSTFAVGMPVPEIIDLVPPSEAVGTQPFTLTIRGNDFFPGAEVRWNGTWREATFIDSQNLVLNIGTTDIPGISETPPVNRVVQVRNPAPSPTSTGPTSNERTFVFVANTAPRITYLNPQTKEATDAGFVLTVFGVNLTANTIIQWNNQALPTFFIDSGQIFAFVPSGFIANPGTFTVVVDDPNDEHAPSQPSTLLVTYPQPRIDSMTPSSTDAGSPDIELTITGAGFITETQVLWGSTPLSITVAPSGLNMVVRLPSSLLTTAGSYEITVLNPGNLRATRTFQVIGEEQGDGPSIERFEPEFMEVGSSNQVLTIHGSGFVEDSRVLWGTTLLERRTLSDEGDLMELNVPDNLLLAAGEVTIRVINPDNQFAQANFEVRAATDPIDPDPIDPDPIDPDPIDPDPIDPDPIDPDPTDPDPTDPTDPENPCSGERQCVWLPLVIR</sequence>
<comment type="caution">
    <text evidence="5">The sequence shown here is derived from an EMBL/GenBank/DDBJ whole genome shotgun (WGS) entry which is preliminary data.</text>
</comment>
<feature type="repeat" description="NHL" evidence="2">
    <location>
        <begin position="323"/>
        <end position="353"/>
    </location>
</feature>
<dbReference type="PANTHER" id="PTHR24104">
    <property type="entry name" value="E3 UBIQUITIN-PROTEIN LIGASE NHLRC1-RELATED"/>
    <property type="match status" value="1"/>
</dbReference>
<dbReference type="Gene3D" id="2.40.10.500">
    <property type="match status" value="1"/>
</dbReference>
<dbReference type="InterPro" id="IPR011042">
    <property type="entry name" value="6-blade_b-propeller_TolB-like"/>
</dbReference>
<dbReference type="InterPro" id="IPR011041">
    <property type="entry name" value="Quinoprot_gluc/sorb_DH_b-prop"/>
</dbReference>
<feature type="repeat" description="NHL" evidence="2">
    <location>
        <begin position="251"/>
        <end position="295"/>
    </location>
</feature>
<organism evidence="5 6">
    <name type="scientific">Candidatus Viridilinea mediisalina</name>
    <dbReference type="NCBI Taxonomy" id="2024553"/>
    <lineage>
        <taxon>Bacteria</taxon>
        <taxon>Bacillati</taxon>
        <taxon>Chloroflexota</taxon>
        <taxon>Chloroflexia</taxon>
        <taxon>Chloroflexales</taxon>
        <taxon>Chloroflexineae</taxon>
        <taxon>Oscillochloridaceae</taxon>
        <taxon>Candidatus Viridilinea</taxon>
    </lineage>
</organism>